<evidence type="ECO:0000313" key="2">
    <source>
        <dbReference type="Proteomes" id="UP000652761"/>
    </source>
</evidence>
<reference evidence="1" key="1">
    <citation type="submission" date="2017-07" db="EMBL/GenBank/DDBJ databases">
        <title>Taro Niue Genome Assembly and Annotation.</title>
        <authorList>
            <person name="Atibalentja N."/>
            <person name="Keating K."/>
            <person name="Fields C.J."/>
        </authorList>
    </citation>
    <scope>NUCLEOTIDE SEQUENCE</scope>
    <source>
        <strain evidence="1">Niue_2</strain>
        <tissue evidence="1">Leaf</tissue>
    </source>
</reference>
<proteinExistence type="predicted"/>
<evidence type="ECO:0000313" key="1">
    <source>
        <dbReference type="EMBL" id="MQL90893.1"/>
    </source>
</evidence>
<dbReference type="AlphaFoldDB" id="A0A843VEP0"/>
<accession>A0A843VEP0</accession>
<organism evidence="1 2">
    <name type="scientific">Colocasia esculenta</name>
    <name type="common">Wild taro</name>
    <name type="synonym">Arum esculentum</name>
    <dbReference type="NCBI Taxonomy" id="4460"/>
    <lineage>
        <taxon>Eukaryota</taxon>
        <taxon>Viridiplantae</taxon>
        <taxon>Streptophyta</taxon>
        <taxon>Embryophyta</taxon>
        <taxon>Tracheophyta</taxon>
        <taxon>Spermatophyta</taxon>
        <taxon>Magnoliopsida</taxon>
        <taxon>Liliopsida</taxon>
        <taxon>Araceae</taxon>
        <taxon>Aroideae</taxon>
        <taxon>Colocasieae</taxon>
        <taxon>Colocasia</taxon>
    </lineage>
</organism>
<dbReference type="EMBL" id="NMUH01001283">
    <property type="protein sequence ID" value="MQL90893.1"/>
    <property type="molecule type" value="Genomic_DNA"/>
</dbReference>
<gene>
    <name evidence="1" type="ORF">Taro_023495</name>
</gene>
<protein>
    <submittedName>
        <fullName evidence="1">Uncharacterized protein</fullName>
    </submittedName>
</protein>
<comment type="caution">
    <text evidence="1">The sequence shown here is derived from an EMBL/GenBank/DDBJ whole genome shotgun (WGS) entry which is preliminary data.</text>
</comment>
<keyword evidence="2" id="KW-1185">Reference proteome</keyword>
<sequence length="118" mass="13321">MERQLDLSSVAVRLRGRPFTASVLVYGLLELGEFPTEPVTSEAHPYSPQVRARRRFHYRLSVQGRVVAVLGQHLQQCSFHSSVRARRTFHDQRPVQSRVVAVQGQYLQLCSSSSSSVV</sequence>
<dbReference type="Proteomes" id="UP000652761">
    <property type="component" value="Unassembled WGS sequence"/>
</dbReference>
<name>A0A843VEP0_COLES</name>